<evidence type="ECO:0000313" key="6">
    <source>
        <dbReference type="EMBL" id="KIP08558.1"/>
    </source>
</evidence>
<accession>A0A0C3PNW9</accession>
<dbReference type="GO" id="GO:0016020">
    <property type="term" value="C:membrane"/>
    <property type="evidence" value="ECO:0007669"/>
    <property type="project" value="TreeGrafter"/>
</dbReference>
<reference evidence="6 7" key="1">
    <citation type="journal article" date="2014" name="PLoS Genet.">
        <title>Analysis of the Phlebiopsis gigantea genome, transcriptome and secretome provides insight into its pioneer colonization strategies of wood.</title>
        <authorList>
            <person name="Hori C."/>
            <person name="Ishida T."/>
            <person name="Igarashi K."/>
            <person name="Samejima M."/>
            <person name="Suzuki H."/>
            <person name="Master E."/>
            <person name="Ferreira P."/>
            <person name="Ruiz-Duenas F.J."/>
            <person name="Held B."/>
            <person name="Canessa P."/>
            <person name="Larrondo L.F."/>
            <person name="Schmoll M."/>
            <person name="Druzhinina I.S."/>
            <person name="Kubicek C.P."/>
            <person name="Gaskell J.A."/>
            <person name="Kersten P."/>
            <person name="St John F."/>
            <person name="Glasner J."/>
            <person name="Sabat G."/>
            <person name="Splinter BonDurant S."/>
            <person name="Syed K."/>
            <person name="Yadav J."/>
            <person name="Mgbeahuruike A.C."/>
            <person name="Kovalchuk A."/>
            <person name="Asiegbu F.O."/>
            <person name="Lackner G."/>
            <person name="Hoffmeister D."/>
            <person name="Rencoret J."/>
            <person name="Gutierrez A."/>
            <person name="Sun H."/>
            <person name="Lindquist E."/>
            <person name="Barry K."/>
            <person name="Riley R."/>
            <person name="Grigoriev I.V."/>
            <person name="Henrissat B."/>
            <person name="Kues U."/>
            <person name="Berka R.M."/>
            <person name="Martinez A.T."/>
            <person name="Covert S.F."/>
            <person name="Blanchette R.A."/>
            <person name="Cullen D."/>
        </authorList>
    </citation>
    <scope>NUCLEOTIDE SEQUENCE [LARGE SCALE GENOMIC DNA]</scope>
    <source>
        <strain evidence="6 7">11061_1 CR5-6</strain>
    </source>
</reference>
<dbReference type="EMBL" id="KN840478">
    <property type="protein sequence ID" value="KIP08558.1"/>
    <property type="molecule type" value="Genomic_DNA"/>
</dbReference>
<feature type="compositionally biased region" description="Low complexity" evidence="5">
    <location>
        <begin position="29"/>
        <end position="42"/>
    </location>
</feature>
<dbReference type="InterPro" id="IPR020904">
    <property type="entry name" value="Sc_DH/Rdtase_CS"/>
</dbReference>
<sequence>MVFGRRSVCGTNDPLHLLDSHLAGLSGRAARSAADGSRRTTSPSEQEDRDAYSGIGRSIANQYAKRGARVCVVGRNFDKLAEVSAECWRLRDPNIQEIDITPVNQLKPNDPIIALEADFADAMQMDRVKSVLKMAWGGVDTVVVTAGVSSLMPLLEVAGVHSPGEEPTVEGVQRTLDVSNAALRGNFSGPLVSAVALIPLLESSSRSPAIALLSSVAAIVPAPTRSLYAATKGASLLLYQSLAIEHPRIQFTYIFPSTVEGDFRASAVDRGPVRESNPNKHGLKREYVARRCIESIDVKERNVFLPYLFGRVGHLLYWVAPSIVERFARKKYKFTAA</sequence>
<comment type="similarity">
    <text evidence="1">Belongs to the short-chain dehydrogenases/reductases (SDR) family.</text>
</comment>
<dbReference type="AlphaFoldDB" id="A0A0C3PNW9"/>
<dbReference type="HOGENOM" id="CLU_056799_1_0_1"/>
<dbReference type="PANTHER" id="PTHR44196:SF1">
    <property type="entry name" value="DEHYDROGENASE_REDUCTASE SDR FAMILY MEMBER 7B"/>
    <property type="match status" value="1"/>
</dbReference>
<evidence type="ECO:0008006" key="8">
    <source>
        <dbReference type="Google" id="ProtNLM"/>
    </source>
</evidence>
<proteinExistence type="inferred from homology"/>
<evidence type="ECO:0000256" key="5">
    <source>
        <dbReference type="SAM" id="MobiDB-lite"/>
    </source>
</evidence>
<dbReference type="PROSITE" id="PS00061">
    <property type="entry name" value="ADH_SHORT"/>
    <property type="match status" value="1"/>
</dbReference>
<dbReference type="InterPro" id="IPR002347">
    <property type="entry name" value="SDR_fam"/>
</dbReference>
<dbReference type="Proteomes" id="UP000053257">
    <property type="component" value="Unassembled WGS sequence"/>
</dbReference>
<dbReference type="OrthoDB" id="37659at2759"/>
<evidence type="ECO:0000256" key="4">
    <source>
        <dbReference type="ARBA" id="ARBA00037096"/>
    </source>
</evidence>
<dbReference type="InterPro" id="IPR036291">
    <property type="entry name" value="NAD(P)-bd_dom_sf"/>
</dbReference>
<evidence type="ECO:0000256" key="1">
    <source>
        <dbReference type="ARBA" id="ARBA00006484"/>
    </source>
</evidence>
<feature type="region of interest" description="Disordered" evidence="5">
    <location>
        <begin position="29"/>
        <end position="52"/>
    </location>
</feature>
<organism evidence="6 7">
    <name type="scientific">Phlebiopsis gigantea (strain 11061_1 CR5-6)</name>
    <name type="common">White-rot fungus</name>
    <name type="synonym">Peniophora gigantea</name>
    <dbReference type="NCBI Taxonomy" id="745531"/>
    <lineage>
        <taxon>Eukaryota</taxon>
        <taxon>Fungi</taxon>
        <taxon>Dikarya</taxon>
        <taxon>Basidiomycota</taxon>
        <taxon>Agaricomycotina</taxon>
        <taxon>Agaricomycetes</taxon>
        <taxon>Polyporales</taxon>
        <taxon>Phanerochaetaceae</taxon>
        <taxon>Phlebiopsis</taxon>
    </lineage>
</organism>
<dbReference type="PANTHER" id="PTHR44196">
    <property type="entry name" value="DEHYDROGENASE/REDUCTASE SDR FAMILY MEMBER 7B"/>
    <property type="match status" value="1"/>
</dbReference>
<dbReference type="SUPFAM" id="SSF51735">
    <property type="entry name" value="NAD(P)-binding Rossmann-fold domains"/>
    <property type="match status" value="1"/>
</dbReference>
<keyword evidence="7" id="KW-1185">Reference proteome</keyword>
<evidence type="ECO:0000256" key="3">
    <source>
        <dbReference type="ARBA" id="ARBA00023002"/>
    </source>
</evidence>
<dbReference type="STRING" id="745531.A0A0C3PNW9"/>
<gene>
    <name evidence="6" type="ORF">PHLGIDRAFT_23479</name>
</gene>
<keyword evidence="3" id="KW-0560">Oxidoreductase</keyword>
<dbReference type="Gene3D" id="3.40.50.720">
    <property type="entry name" value="NAD(P)-binding Rossmann-like Domain"/>
    <property type="match status" value="1"/>
</dbReference>
<name>A0A0C3PNW9_PHLG1</name>
<evidence type="ECO:0000313" key="7">
    <source>
        <dbReference type="Proteomes" id="UP000053257"/>
    </source>
</evidence>
<dbReference type="GO" id="GO:0016491">
    <property type="term" value="F:oxidoreductase activity"/>
    <property type="evidence" value="ECO:0007669"/>
    <property type="project" value="UniProtKB-KW"/>
</dbReference>
<protein>
    <recommendedName>
        <fullName evidence="8">NAD(P)-binding protein</fullName>
    </recommendedName>
</protein>
<dbReference type="Pfam" id="PF00106">
    <property type="entry name" value="adh_short"/>
    <property type="match status" value="1"/>
</dbReference>
<evidence type="ECO:0000256" key="2">
    <source>
        <dbReference type="ARBA" id="ARBA00022857"/>
    </source>
</evidence>
<keyword evidence="2" id="KW-0521">NADP</keyword>
<comment type="function">
    <text evidence="4">Putative oxidoreductase.</text>
</comment>